<keyword evidence="2" id="KW-1185">Reference proteome</keyword>
<gene>
    <name evidence="1" type="ORF">AOX59_16380</name>
</gene>
<reference evidence="1 2" key="1">
    <citation type="submission" date="2016-01" db="EMBL/GenBank/DDBJ databases">
        <title>Complete genome sequence of strain Lentibacillus amyloliquefaciens LAM0015T isolated from saline sediment.</title>
        <authorList>
            <person name="Wang J.-L."/>
            <person name="He M.-X."/>
        </authorList>
    </citation>
    <scope>NUCLEOTIDE SEQUENCE [LARGE SCALE GENOMIC DNA]</scope>
    <source>
        <strain evidence="1 2">LAM0015</strain>
    </source>
</reference>
<evidence type="ECO:0000313" key="1">
    <source>
        <dbReference type="EMBL" id="ALX50017.1"/>
    </source>
</evidence>
<evidence type="ECO:0000313" key="2">
    <source>
        <dbReference type="Proteomes" id="UP000050331"/>
    </source>
</evidence>
<sequence length="64" mass="7333">MSDTLSHLKRFDSLFPACGSENSAIELTGDELFNYSFAKQWVDVCKGWHEEEMEEAVAMNDEKD</sequence>
<dbReference type="EMBL" id="CP013862">
    <property type="protein sequence ID" value="ALX50017.1"/>
    <property type="molecule type" value="Genomic_DNA"/>
</dbReference>
<name>A0A0U4EAQ2_9BACI</name>
<dbReference type="Proteomes" id="UP000050331">
    <property type="component" value="Chromosome"/>
</dbReference>
<dbReference type="KEGG" id="lao:AOX59_16380"/>
<dbReference type="AlphaFoldDB" id="A0A0U4EAQ2"/>
<accession>A0A0U4EAQ2</accession>
<protein>
    <submittedName>
        <fullName evidence="1">Uncharacterized protein</fullName>
    </submittedName>
</protein>
<proteinExistence type="predicted"/>
<organism evidence="1 2">
    <name type="scientific">Lentibacillus amyloliquefaciens</name>
    <dbReference type="NCBI Taxonomy" id="1472767"/>
    <lineage>
        <taxon>Bacteria</taxon>
        <taxon>Bacillati</taxon>
        <taxon>Bacillota</taxon>
        <taxon>Bacilli</taxon>
        <taxon>Bacillales</taxon>
        <taxon>Bacillaceae</taxon>
        <taxon>Lentibacillus</taxon>
    </lineage>
</organism>
<dbReference type="STRING" id="1472767.AOX59_16380"/>